<sequence>MTDHPLFPSPNGSDPVRRARLLVVLAIVLEVAAVLTVVTIVIGSPSTGHLVGAVLGLAAVSALMSLAFINLARARMFAGMTGLARSAVAGGPYGHRDGGPGGFAGGPRGSAGGYGAPGRGGGSGGPGPWYDPSGWPGHDHHQPWHHGHHHGHHDHGGWSGGSDSGWSGSSWSDAGSSSSDSGSSSSDSGSSSSSSDSGSSSSSDSGSSSSSSSD</sequence>
<proteinExistence type="predicted"/>
<evidence type="ECO:0000313" key="4">
    <source>
        <dbReference type="Proteomes" id="UP001500457"/>
    </source>
</evidence>
<feature type="compositionally biased region" description="Basic residues" evidence="1">
    <location>
        <begin position="143"/>
        <end position="153"/>
    </location>
</feature>
<keyword evidence="4" id="KW-1185">Reference proteome</keyword>
<keyword evidence="2" id="KW-1133">Transmembrane helix</keyword>
<evidence type="ECO:0000256" key="2">
    <source>
        <dbReference type="SAM" id="Phobius"/>
    </source>
</evidence>
<feature type="transmembrane region" description="Helical" evidence="2">
    <location>
        <begin position="50"/>
        <end position="72"/>
    </location>
</feature>
<dbReference type="Proteomes" id="UP001500457">
    <property type="component" value="Unassembled WGS sequence"/>
</dbReference>
<organism evidence="3 4">
    <name type="scientific">Actinomycetospora straminea</name>
    <dbReference type="NCBI Taxonomy" id="663607"/>
    <lineage>
        <taxon>Bacteria</taxon>
        <taxon>Bacillati</taxon>
        <taxon>Actinomycetota</taxon>
        <taxon>Actinomycetes</taxon>
        <taxon>Pseudonocardiales</taxon>
        <taxon>Pseudonocardiaceae</taxon>
        <taxon>Actinomycetospora</taxon>
    </lineage>
</organism>
<name>A0ABP9EAN4_9PSEU</name>
<feature type="transmembrane region" description="Helical" evidence="2">
    <location>
        <begin position="21"/>
        <end position="44"/>
    </location>
</feature>
<gene>
    <name evidence="3" type="ORF">GCM10023203_23420</name>
</gene>
<evidence type="ECO:0000313" key="3">
    <source>
        <dbReference type="EMBL" id="GAA4872986.1"/>
    </source>
</evidence>
<comment type="caution">
    <text evidence="3">The sequence shown here is derived from an EMBL/GenBank/DDBJ whole genome shotgun (WGS) entry which is preliminary data.</text>
</comment>
<feature type="compositionally biased region" description="Low complexity" evidence="1">
    <location>
        <begin position="164"/>
        <end position="214"/>
    </location>
</feature>
<keyword evidence="2" id="KW-0812">Transmembrane</keyword>
<dbReference type="RefSeq" id="WP_274230614.1">
    <property type="nucleotide sequence ID" value="NZ_BAABHQ010000005.1"/>
</dbReference>
<dbReference type="EMBL" id="BAABHQ010000005">
    <property type="protein sequence ID" value="GAA4872986.1"/>
    <property type="molecule type" value="Genomic_DNA"/>
</dbReference>
<accession>A0ABP9EAN4</accession>
<keyword evidence="2" id="KW-0472">Membrane</keyword>
<evidence type="ECO:0000256" key="1">
    <source>
        <dbReference type="SAM" id="MobiDB-lite"/>
    </source>
</evidence>
<reference evidence="4" key="1">
    <citation type="journal article" date="2019" name="Int. J. Syst. Evol. Microbiol.">
        <title>The Global Catalogue of Microorganisms (GCM) 10K type strain sequencing project: providing services to taxonomists for standard genome sequencing and annotation.</title>
        <authorList>
            <consortium name="The Broad Institute Genomics Platform"/>
            <consortium name="The Broad Institute Genome Sequencing Center for Infectious Disease"/>
            <person name="Wu L."/>
            <person name="Ma J."/>
        </authorList>
    </citation>
    <scope>NUCLEOTIDE SEQUENCE [LARGE SCALE GENOMIC DNA]</scope>
    <source>
        <strain evidence="4">JCM 17983</strain>
    </source>
</reference>
<feature type="region of interest" description="Disordered" evidence="1">
    <location>
        <begin position="99"/>
        <end position="214"/>
    </location>
</feature>
<protein>
    <submittedName>
        <fullName evidence="3">Uncharacterized protein</fullName>
    </submittedName>
</protein>
<feature type="compositionally biased region" description="Gly residues" evidence="1">
    <location>
        <begin position="99"/>
        <end position="127"/>
    </location>
</feature>